<proteinExistence type="predicted"/>
<dbReference type="InterPro" id="IPR013525">
    <property type="entry name" value="ABC2_TM"/>
</dbReference>
<dbReference type="AlphaFoldDB" id="A0A923RPQ5"/>
<dbReference type="PANTHER" id="PTHR43471:SF3">
    <property type="entry name" value="ABC TRANSPORTER PERMEASE PROTEIN NATB"/>
    <property type="match status" value="1"/>
</dbReference>
<feature type="domain" description="ABC-2 type transporter transmembrane" evidence="6">
    <location>
        <begin position="21"/>
        <end position="408"/>
    </location>
</feature>
<organism evidence="7 8">
    <name type="scientific">Mediterraneibacter hominis</name>
    <dbReference type="NCBI Taxonomy" id="2763054"/>
    <lineage>
        <taxon>Bacteria</taxon>
        <taxon>Bacillati</taxon>
        <taxon>Bacillota</taxon>
        <taxon>Clostridia</taxon>
        <taxon>Lachnospirales</taxon>
        <taxon>Lachnospiraceae</taxon>
        <taxon>Mediterraneibacter</taxon>
    </lineage>
</organism>
<keyword evidence="4 5" id="KW-0472">Membrane</keyword>
<evidence type="ECO:0000256" key="1">
    <source>
        <dbReference type="ARBA" id="ARBA00004141"/>
    </source>
</evidence>
<dbReference type="EMBL" id="JACOPF010000001">
    <property type="protein sequence ID" value="MBC5688725.1"/>
    <property type="molecule type" value="Genomic_DNA"/>
</dbReference>
<evidence type="ECO:0000256" key="5">
    <source>
        <dbReference type="SAM" id="Phobius"/>
    </source>
</evidence>
<reference evidence="7" key="1">
    <citation type="submission" date="2020-08" db="EMBL/GenBank/DDBJ databases">
        <title>Genome public.</title>
        <authorList>
            <person name="Liu C."/>
            <person name="Sun Q."/>
        </authorList>
    </citation>
    <scope>NUCLEOTIDE SEQUENCE</scope>
    <source>
        <strain evidence="7">NSJ-55</strain>
    </source>
</reference>
<evidence type="ECO:0000313" key="8">
    <source>
        <dbReference type="Proteomes" id="UP000652477"/>
    </source>
</evidence>
<feature type="transmembrane region" description="Helical" evidence="5">
    <location>
        <begin position="259"/>
        <end position="284"/>
    </location>
</feature>
<dbReference type="GO" id="GO:0016020">
    <property type="term" value="C:membrane"/>
    <property type="evidence" value="ECO:0007669"/>
    <property type="project" value="UniProtKB-SubCell"/>
</dbReference>
<sequence>MEGIRQICSKELARVFKDGKMLISVFIFPVAIMIVVMSLVSSLSSRAEKDVEAHKSIVYVENAPEGFENFLLSADQECSIYTKETIADVLETEWKKTPDDTQAKEAVKTAIKEGKIDLMIAFPKDFTKRVNSYQAGEEIPQIKTYYNPSEDYSKAAFEVISNSVLESYRQSLLAQRVDDMEELTVFTVNSDNPDMILRDKEKAGGKVLGMLLPYFVTILLFAGAMGIGTDMIAGEKERGTLASLLVSPVKRSSIVLGKVFALMIISGATSVVYVAAMVAFMPQMMGGLSSEELGIDLTLKPEQIAMLAFLLIAIAFLYSAIIVLVSVFAKTIKEANSYVMPVYMVILILGITTMFTTGAPKEWFYVIPIYNTSLTLQGILTQEVTMTQYGMTLGVTLLAGGILIAAIAKAFESEKVMAI</sequence>
<keyword evidence="3 5" id="KW-1133">Transmembrane helix</keyword>
<feature type="transmembrane region" description="Helical" evidence="5">
    <location>
        <begin position="21"/>
        <end position="40"/>
    </location>
</feature>
<evidence type="ECO:0000256" key="2">
    <source>
        <dbReference type="ARBA" id="ARBA00022692"/>
    </source>
</evidence>
<evidence type="ECO:0000313" key="7">
    <source>
        <dbReference type="EMBL" id="MBC5688725.1"/>
    </source>
</evidence>
<evidence type="ECO:0000259" key="6">
    <source>
        <dbReference type="Pfam" id="PF12698"/>
    </source>
</evidence>
<feature type="transmembrane region" description="Helical" evidence="5">
    <location>
        <begin position="338"/>
        <end position="357"/>
    </location>
</feature>
<keyword evidence="2 5" id="KW-0812">Transmembrane</keyword>
<evidence type="ECO:0000256" key="3">
    <source>
        <dbReference type="ARBA" id="ARBA00022989"/>
    </source>
</evidence>
<feature type="transmembrane region" description="Helical" evidence="5">
    <location>
        <begin position="304"/>
        <end position="329"/>
    </location>
</feature>
<protein>
    <submittedName>
        <fullName evidence="7">ABC transporter permease</fullName>
    </submittedName>
</protein>
<dbReference type="Gene3D" id="3.40.1710.10">
    <property type="entry name" value="abc type-2 transporter like domain"/>
    <property type="match status" value="1"/>
</dbReference>
<dbReference type="Pfam" id="PF12698">
    <property type="entry name" value="ABC2_membrane_3"/>
    <property type="match status" value="1"/>
</dbReference>
<comment type="caution">
    <text evidence="7">The sequence shown here is derived from an EMBL/GenBank/DDBJ whole genome shotgun (WGS) entry which is preliminary data.</text>
</comment>
<dbReference type="GO" id="GO:0140359">
    <property type="term" value="F:ABC-type transporter activity"/>
    <property type="evidence" value="ECO:0007669"/>
    <property type="project" value="InterPro"/>
</dbReference>
<keyword evidence="8" id="KW-1185">Reference proteome</keyword>
<accession>A0A923RPQ5</accession>
<gene>
    <name evidence="7" type="ORF">H8S37_07245</name>
</gene>
<feature type="transmembrane region" description="Helical" evidence="5">
    <location>
        <begin position="207"/>
        <end position="228"/>
    </location>
</feature>
<name>A0A923RPQ5_9FIRM</name>
<evidence type="ECO:0000256" key="4">
    <source>
        <dbReference type="ARBA" id="ARBA00023136"/>
    </source>
</evidence>
<feature type="transmembrane region" description="Helical" evidence="5">
    <location>
        <begin position="392"/>
        <end position="411"/>
    </location>
</feature>
<dbReference type="Proteomes" id="UP000652477">
    <property type="component" value="Unassembled WGS sequence"/>
</dbReference>
<dbReference type="PANTHER" id="PTHR43471">
    <property type="entry name" value="ABC TRANSPORTER PERMEASE"/>
    <property type="match status" value="1"/>
</dbReference>
<dbReference type="RefSeq" id="WP_186875324.1">
    <property type="nucleotide sequence ID" value="NZ_JACOPF010000001.1"/>
</dbReference>
<comment type="subcellular location">
    <subcellularLocation>
        <location evidence="1">Membrane</location>
        <topology evidence="1">Multi-pass membrane protein</topology>
    </subcellularLocation>
</comment>